<dbReference type="AlphaFoldDB" id="Q8UJZ8"/>
<organism evidence="1 2">
    <name type="scientific">Agrobacterium fabrum (strain C58 / ATCC 33970)</name>
    <name type="common">Agrobacterium tumefaciens (strain C58)</name>
    <dbReference type="NCBI Taxonomy" id="176299"/>
    <lineage>
        <taxon>Bacteria</taxon>
        <taxon>Pseudomonadati</taxon>
        <taxon>Pseudomonadota</taxon>
        <taxon>Alphaproteobacteria</taxon>
        <taxon>Hyphomicrobiales</taxon>
        <taxon>Rhizobiaceae</taxon>
        <taxon>Rhizobium/Agrobacterium group</taxon>
        <taxon>Agrobacterium</taxon>
        <taxon>Agrobacterium tumefaciens complex</taxon>
    </lineage>
</organism>
<evidence type="ECO:0000313" key="2">
    <source>
        <dbReference type="Proteomes" id="UP000000813"/>
    </source>
</evidence>
<proteinExistence type="predicted"/>
<evidence type="ECO:0000313" key="1">
    <source>
        <dbReference type="EMBL" id="AAL46014.1"/>
    </source>
</evidence>
<dbReference type="EnsemblBacteria" id="AAL46014">
    <property type="protein sequence ID" value="AAL46014"/>
    <property type="gene ID" value="Atu5326"/>
</dbReference>
<dbReference type="HOGENOM" id="CLU_2802854_0_0_5"/>
<gene>
    <name evidence="1" type="ordered locus">Atu5326</name>
</gene>
<keyword evidence="1" id="KW-0614">Plasmid</keyword>
<keyword evidence="2" id="KW-1185">Reference proteome</keyword>
<accession>Q8UJZ8</accession>
<dbReference type="EMBL" id="AE007872">
    <property type="protein sequence ID" value="AAL46014.1"/>
    <property type="molecule type" value="Genomic_DNA"/>
</dbReference>
<geneLocation type="plasmid" evidence="1 2">
    <name>At</name>
</geneLocation>
<name>Q8UJZ8_AGRFC</name>
<dbReference type="Proteomes" id="UP000000813">
    <property type="component" value="Plasmid At"/>
</dbReference>
<dbReference type="BioCyc" id="AGRO:ATU5326-MONOMER"/>
<reference evidence="1 2" key="2">
    <citation type="journal article" date="2001" name="Science">
        <title>Genome sequence of the plant pathogen and biotechnology agent Agrobacterium tumefaciens C58.</title>
        <authorList>
            <person name="Goodner B."/>
            <person name="Hinkle G."/>
            <person name="Gattung S."/>
            <person name="Miller N."/>
            <person name="Blanchard M."/>
            <person name="Qurollo B."/>
            <person name="Goldman B.S."/>
            <person name="Cao Y."/>
            <person name="Askenazi M."/>
            <person name="Halling C."/>
            <person name="Mullin L."/>
            <person name="Houmiel K."/>
            <person name="Gordon J."/>
            <person name="Vaudin M."/>
            <person name="Iartchouk O."/>
            <person name="Epp A."/>
            <person name="Liu F."/>
            <person name="Wollam C."/>
            <person name="Allinger M."/>
            <person name="Doughty D."/>
            <person name="Scott C."/>
            <person name="Lappas C."/>
            <person name="Markelz B."/>
            <person name="Flanagan C."/>
            <person name="Crowell C."/>
            <person name="Gurson J."/>
            <person name="Lomo C."/>
            <person name="Sear C."/>
            <person name="Strub G."/>
            <person name="Cielo C."/>
            <person name="Slater S."/>
        </authorList>
    </citation>
    <scope>NUCLEOTIDE SEQUENCE [LARGE SCALE GENOMIC DNA]</scope>
    <source>
        <strain evidence="2">C58 / ATCC 33970</strain>
    </source>
</reference>
<sequence>MASRDGVSGEISSTGKVGFQLAHSNEVSATAQTVRDLPLHLQASSSAGGAGRSPAPLTSNMACIVFG</sequence>
<dbReference type="PIR" id="AH3199">
    <property type="entry name" value="AH3199"/>
</dbReference>
<dbReference type="KEGG" id="atu:Atu5326"/>
<protein>
    <submittedName>
        <fullName evidence="1">Uncharacterized protein</fullName>
    </submittedName>
</protein>
<reference evidence="1 2" key="1">
    <citation type="journal article" date="2001" name="Science">
        <title>The genome of the natural genetic engineer Agrobacterium tumefaciens C58.</title>
        <authorList>
            <person name="Wood D.W."/>
            <person name="Setubal J.C."/>
            <person name="Kaul R."/>
            <person name="Monks D.E."/>
            <person name="Kitajima J.P."/>
            <person name="Okura V.K."/>
            <person name="Zhou Y."/>
            <person name="Chen L."/>
            <person name="Wood G.E."/>
            <person name="Almeida N.F.Jr."/>
            <person name="Woo L."/>
            <person name="Chen Y."/>
            <person name="Paulsen I.T."/>
            <person name="Eisen J.A."/>
            <person name="Karp P.D."/>
            <person name="Bovee D.Sr."/>
            <person name="Chapman P."/>
            <person name="Clendenning J."/>
            <person name="Deatherage G."/>
            <person name="Gillet W."/>
            <person name="Grant C."/>
            <person name="Kutyavin T."/>
            <person name="Levy R."/>
            <person name="Li M.J."/>
            <person name="McClelland E."/>
            <person name="Palmieri A."/>
            <person name="Raymond C."/>
            <person name="Rouse G."/>
            <person name="Saenphimmachak C."/>
            <person name="Wu Z."/>
            <person name="Romero P."/>
            <person name="Gordon D."/>
            <person name="Zhang S."/>
            <person name="Yoo H."/>
            <person name="Tao Y."/>
            <person name="Biddle P."/>
            <person name="Jung M."/>
            <person name="Krespan W."/>
            <person name="Perry M."/>
            <person name="Gordon-Kamm B."/>
            <person name="Liao L."/>
            <person name="Kim S."/>
            <person name="Hendrick C."/>
            <person name="Zhao Z.Y."/>
            <person name="Dolan M."/>
            <person name="Chumley F."/>
            <person name="Tingey S.V."/>
            <person name="Tomb J.F."/>
            <person name="Gordon M.P."/>
            <person name="Olson M.V."/>
            <person name="Nester E.W."/>
        </authorList>
    </citation>
    <scope>NUCLEOTIDE SEQUENCE [LARGE SCALE GENOMIC DNA]</scope>
    <source>
        <strain evidence="2">C58 / ATCC 33970</strain>
    </source>
</reference>